<reference evidence="10 11" key="1">
    <citation type="submission" date="2018-04" db="EMBL/GenBank/DDBJ databases">
        <title>The genome of golden apple snail Pomacea canaliculata provides insight into stress tolerance and invasive adaptation.</title>
        <authorList>
            <person name="Liu C."/>
            <person name="Liu B."/>
            <person name="Ren Y."/>
            <person name="Zhang Y."/>
            <person name="Wang H."/>
            <person name="Li S."/>
            <person name="Jiang F."/>
            <person name="Yin L."/>
            <person name="Zhang G."/>
            <person name="Qian W."/>
            <person name="Fan W."/>
        </authorList>
    </citation>
    <scope>NUCLEOTIDE SEQUENCE [LARGE SCALE GENOMIC DNA]</scope>
    <source>
        <strain evidence="10">SZHN2017</strain>
        <tissue evidence="10">Muscle</tissue>
    </source>
</reference>
<dbReference type="STRING" id="400727.A0A2T7NVY9"/>
<evidence type="ECO:0000256" key="6">
    <source>
        <dbReference type="SAM" id="Coils"/>
    </source>
</evidence>
<evidence type="ECO:0008006" key="12">
    <source>
        <dbReference type="Google" id="ProtNLM"/>
    </source>
</evidence>
<organism evidence="10 11">
    <name type="scientific">Pomacea canaliculata</name>
    <name type="common">Golden apple snail</name>
    <dbReference type="NCBI Taxonomy" id="400727"/>
    <lineage>
        <taxon>Eukaryota</taxon>
        <taxon>Metazoa</taxon>
        <taxon>Spiralia</taxon>
        <taxon>Lophotrochozoa</taxon>
        <taxon>Mollusca</taxon>
        <taxon>Gastropoda</taxon>
        <taxon>Caenogastropoda</taxon>
        <taxon>Architaenioglossa</taxon>
        <taxon>Ampullarioidea</taxon>
        <taxon>Ampullariidae</taxon>
        <taxon>Pomacea</taxon>
    </lineage>
</organism>
<dbReference type="OrthoDB" id="775571at2759"/>
<comment type="subcellular location">
    <subcellularLocation>
        <location evidence="1">Cytoplasm</location>
        <location evidence="1">Cytoskeleton</location>
    </subcellularLocation>
</comment>
<dbReference type="Gene3D" id="1.20.120.1900">
    <property type="entry name" value="Gamma-tubulin complex, C-terminal domain"/>
    <property type="match status" value="1"/>
</dbReference>
<dbReference type="GO" id="GO:0043015">
    <property type="term" value="F:gamma-tubulin binding"/>
    <property type="evidence" value="ECO:0007669"/>
    <property type="project" value="InterPro"/>
</dbReference>
<feature type="domain" description="Gamma tubulin complex component C-terminal" evidence="7">
    <location>
        <begin position="1331"/>
        <end position="1480"/>
    </location>
</feature>
<comment type="caution">
    <text evidence="10">The sequence shown here is derived from an EMBL/GenBank/DDBJ whole genome shotgun (WGS) entry which is preliminary data.</text>
</comment>
<keyword evidence="5" id="KW-0206">Cytoskeleton</keyword>
<protein>
    <recommendedName>
        <fullName evidence="12">Gamma-tubulin complex component 6</fullName>
    </recommendedName>
</protein>
<dbReference type="Proteomes" id="UP000245119">
    <property type="component" value="Linkage Group LG9"/>
</dbReference>
<evidence type="ECO:0000259" key="7">
    <source>
        <dbReference type="Pfam" id="PF04130"/>
    </source>
</evidence>
<dbReference type="GO" id="GO:0051321">
    <property type="term" value="P:meiotic cell cycle"/>
    <property type="evidence" value="ECO:0007669"/>
    <property type="project" value="TreeGrafter"/>
</dbReference>
<comment type="similarity">
    <text evidence="2">Belongs to the TUBGCP family.</text>
</comment>
<evidence type="ECO:0000259" key="8">
    <source>
        <dbReference type="Pfam" id="PF17681"/>
    </source>
</evidence>
<gene>
    <name evidence="10" type="ORF">C0Q70_15840</name>
</gene>
<dbReference type="PANTHER" id="PTHR19302:SF70">
    <property type="entry name" value="GAMMA-TUBULIN COMPLEX COMPONENT 6"/>
    <property type="match status" value="1"/>
</dbReference>
<dbReference type="InterPro" id="IPR042241">
    <property type="entry name" value="GCP_C_sf"/>
</dbReference>
<dbReference type="GO" id="GO:0031122">
    <property type="term" value="P:cytoplasmic microtubule organization"/>
    <property type="evidence" value="ECO:0007669"/>
    <property type="project" value="TreeGrafter"/>
</dbReference>
<dbReference type="InterPro" id="IPR007259">
    <property type="entry name" value="GCP"/>
</dbReference>
<dbReference type="InterPro" id="IPR041470">
    <property type="entry name" value="GCP_N"/>
</dbReference>
<evidence type="ECO:0000256" key="1">
    <source>
        <dbReference type="ARBA" id="ARBA00004245"/>
    </source>
</evidence>
<dbReference type="GO" id="GO:0051225">
    <property type="term" value="P:spindle assembly"/>
    <property type="evidence" value="ECO:0007669"/>
    <property type="project" value="TreeGrafter"/>
</dbReference>
<evidence type="ECO:0000313" key="10">
    <source>
        <dbReference type="EMBL" id="PVD25340.1"/>
    </source>
</evidence>
<evidence type="ECO:0000256" key="3">
    <source>
        <dbReference type="ARBA" id="ARBA00022490"/>
    </source>
</evidence>
<dbReference type="InterPro" id="IPR045818">
    <property type="entry name" value="GCP6_N"/>
</dbReference>
<evidence type="ECO:0000256" key="2">
    <source>
        <dbReference type="ARBA" id="ARBA00010337"/>
    </source>
</evidence>
<dbReference type="GO" id="GO:0000278">
    <property type="term" value="P:mitotic cell cycle"/>
    <property type="evidence" value="ECO:0007669"/>
    <property type="project" value="TreeGrafter"/>
</dbReference>
<sequence>MTSSVHSESILELFNKLCDLHLGEEKRCHLVQPKVERRICFQHLHHKVFDTLINFLKSPQSKENNSEKKGASVEIAAILQFIFNLRTARNYGDADRLEHLLETLMAEPTDDKKAVLRFLIKLSDTGSLEPPPLLGHDLYRVEVANLEKSRKVCLPEGPVWFGDTKPTAGSLQWTVYDHFPRHLFEVGHLKCKLDQPTESTAVKVFEMTPGTALVSGNLFNTENMEFRDGYEQLTRFSLFGGLVSARGSSLDARLELPDLPDSSLPEITIPKVRSLSELSEDEGFITTEASSSAASPVDGWIEEDIWEEALHTVPNQHYVWERIGCEPVITERHYLTEAGPKAVDELTRFQKLNEYLLDPSCISPLPREISASQLVKDVIYLLIGVPSLSFPYSQETGSFTICPGIFTTGISPDAFHSFVGDFVDCGTMHQNLVVFSAPQKMDSLYTNGLVLQAFAGGVRAVLQHYRAAVLAIPRDTTLLGLRMHCHRVMQQIKFLSDLCHCADKGYNLAEASFPVGVPLITYLYEQTLAALNTDNYLLMLSLLRTTCQPFTLFIQDWVFHGTFRDIYSEFMIQMNMDYLEARDETYWERGYTLLVDESTPAMPPFLSDLALNIFHSGKALNLLRMCNPKHFLCRVSDSDIPQVSISYLRDDLDTVEKQCRMYASRMREVAQQVSLTRAEQQRRAHIAKKELLETARHMAANEISRLQGVLRERRKVDDAKKRVEFQRLKEQMNADLQRRADELAQEKANDKEYMARVMRDEDAFTEEEIKLEQEARDELIKYYAELGEEATRRERHALWKIQRARLDLARQKLLEEDQKQWQLEMEEYKQAQRLLAKDTTPLPHWAKGSASSMDTMTNQWGVQEQVQERDWSLPSWAECDSPPAVLLSPDVGDVDVVTYSSERRDDLARGGELLSTQEQEGIVVKATDSADGHINEHYQLEVMSKPRVEDASSHLSSRRLKTHVHMVPGMSINQETEQRESHPQIHCSDYIQATSETSASEEGRTIVKFVEGHSASKESEGEKSVLMHIKMSGTLSATTETEEKVLRSQIQQVPGCHANMQNQEEFQAIPKLRHHSAMNIATETESAEWKLKRPSLFGHVTQLSKSDCTFHAPRLKRQLDKHANIETDFRDFAIKPHIRMHKTRCATAESSEQVERPQIHISKESHVSKESEYVDFDALRRKRFQSLNVHGHSSDSTVEKLMYGDRSPPTSTNNRGIFTPLVDLLAGVPGIIQGITWDGDKTRKIGNEDIEIVSFTPLSVLLKQALSTPLSVQVSLVNDMVVNYFLVDQKIEKHFEALHNYLFMADGEFAQNLTDILLEKLMTPWIAWSSDIRQEMQHFVRVMQGYMANQIILVTWQELQQALDVDVHSLDDLLRVHSEYLHKALFRCLLNNKAAPIMKIIQDIFCLILKFCSQLTTSSWEHSPATKEVIHPNYSAMVTSYNAFKEYFAFLFKVVNKLAARGYQPHLQELLLRLNFNDYYSA</sequence>
<dbReference type="Pfam" id="PF17681">
    <property type="entry name" value="GCP_N_terminal"/>
    <property type="match status" value="1"/>
</dbReference>
<name>A0A2T7NVY9_POMCA</name>
<dbReference type="GO" id="GO:0000922">
    <property type="term" value="C:spindle pole"/>
    <property type="evidence" value="ECO:0007669"/>
    <property type="project" value="InterPro"/>
</dbReference>
<feature type="coiled-coil region" evidence="6">
    <location>
        <begin position="726"/>
        <end position="753"/>
    </location>
</feature>
<evidence type="ECO:0000256" key="5">
    <source>
        <dbReference type="ARBA" id="ARBA00023212"/>
    </source>
</evidence>
<dbReference type="GO" id="GO:0005874">
    <property type="term" value="C:microtubule"/>
    <property type="evidence" value="ECO:0007669"/>
    <property type="project" value="UniProtKB-KW"/>
</dbReference>
<evidence type="ECO:0000256" key="4">
    <source>
        <dbReference type="ARBA" id="ARBA00022701"/>
    </source>
</evidence>
<dbReference type="PANTHER" id="PTHR19302">
    <property type="entry name" value="GAMMA TUBULIN COMPLEX PROTEIN"/>
    <property type="match status" value="1"/>
</dbReference>
<keyword evidence="11" id="KW-1185">Reference proteome</keyword>
<dbReference type="GO" id="GO:0051011">
    <property type="term" value="F:microtubule minus-end binding"/>
    <property type="evidence" value="ECO:0007669"/>
    <property type="project" value="TreeGrafter"/>
</dbReference>
<feature type="domain" description="Gamma-tubulin complex component 6 N-terminal" evidence="9">
    <location>
        <begin position="43"/>
        <end position="351"/>
    </location>
</feature>
<dbReference type="InterPro" id="IPR040457">
    <property type="entry name" value="GCP_C"/>
</dbReference>
<keyword evidence="4" id="KW-0493">Microtubule</keyword>
<dbReference type="GO" id="GO:0000930">
    <property type="term" value="C:gamma-tubulin complex"/>
    <property type="evidence" value="ECO:0007669"/>
    <property type="project" value="TreeGrafter"/>
</dbReference>
<evidence type="ECO:0000259" key="9">
    <source>
        <dbReference type="Pfam" id="PF19340"/>
    </source>
</evidence>
<evidence type="ECO:0000313" key="11">
    <source>
        <dbReference type="Proteomes" id="UP000245119"/>
    </source>
</evidence>
<proteinExistence type="inferred from homology"/>
<dbReference type="GO" id="GO:0007020">
    <property type="term" value="P:microtubule nucleation"/>
    <property type="evidence" value="ECO:0007669"/>
    <property type="project" value="InterPro"/>
</dbReference>
<dbReference type="Pfam" id="PF04130">
    <property type="entry name" value="GCP_C_terminal"/>
    <property type="match status" value="1"/>
</dbReference>
<dbReference type="Pfam" id="PF19340">
    <property type="entry name" value="GCP6_N"/>
    <property type="match status" value="1"/>
</dbReference>
<keyword evidence="6" id="KW-0175">Coiled coil</keyword>
<dbReference type="EMBL" id="PZQS01000009">
    <property type="protein sequence ID" value="PVD25340.1"/>
    <property type="molecule type" value="Genomic_DNA"/>
</dbReference>
<feature type="domain" description="Gamma tubulin complex component protein N-terminal" evidence="8">
    <location>
        <begin position="375"/>
        <end position="666"/>
    </location>
</feature>
<keyword evidence="3" id="KW-0963">Cytoplasm</keyword>
<accession>A0A2T7NVY9</accession>